<organism evidence="1 2">
    <name type="scientific">Pseudoduganella albidiflava</name>
    <dbReference type="NCBI Taxonomy" id="321983"/>
    <lineage>
        <taxon>Bacteria</taxon>
        <taxon>Pseudomonadati</taxon>
        <taxon>Pseudomonadota</taxon>
        <taxon>Betaproteobacteria</taxon>
        <taxon>Burkholderiales</taxon>
        <taxon>Oxalobacteraceae</taxon>
        <taxon>Telluria group</taxon>
        <taxon>Pseudoduganella</taxon>
    </lineage>
</organism>
<reference evidence="1" key="2">
    <citation type="submission" date="2022-12" db="EMBL/GenBank/DDBJ databases">
        <authorList>
            <person name="Sun Q."/>
            <person name="Kim S."/>
        </authorList>
    </citation>
    <scope>NUCLEOTIDE SEQUENCE</scope>
    <source>
        <strain evidence="1">KCTC 12343</strain>
    </source>
</reference>
<dbReference type="AlphaFoldDB" id="A0AA87Y026"/>
<protein>
    <submittedName>
        <fullName evidence="1">Uncharacterized protein</fullName>
    </submittedName>
</protein>
<proteinExistence type="predicted"/>
<accession>A0AA87Y026</accession>
<comment type="caution">
    <text evidence="1">The sequence shown here is derived from an EMBL/GenBank/DDBJ whole genome shotgun (WGS) entry which is preliminary data.</text>
</comment>
<dbReference type="Proteomes" id="UP000628442">
    <property type="component" value="Unassembled WGS sequence"/>
</dbReference>
<name>A0AA87Y026_9BURK</name>
<gene>
    <name evidence="1" type="ORF">GCM10007387_55350</name>
</gene>
<dbReference type="EMBL" id="BMWV01000020">
    <property type="protein sequence ID" value="GGY66039.1"/>
    <property type="molecule type" value="Genomic_DNA"/>
</dbReference>
<sequence length="70" mass="7854">MTRAFNEAKLAVPLKWYEAARISEVTPPGARKPIYQVKTAFGTYCLYYPDKLTEGTGQPKMADCPRSLGR</sequence>
<evidence type="ECO:0000313" key="1">
    <source>
        <dbReference type="EMBL" id="GGY66039.1"/>
    </source>
</evidence>
<reference evidence="1" key="1">
    <citation type="journal article" date="2014" name="Int. J. Syst. Evol. Microbiol.">
        <title>Complete genome sequence of Corynebacterium casei LMG S-19264T (=DSM 44701T), isolated from a smear-ripened cheese.</title>
        <authorList>
            <consortium name="US DOE Joint Genome Institute (JGI-PGF)"/>
            <person name="Walter F."/>
            <person name="Albersmeier A."/>
            <person name="Kalinowski J."/>
            <person name="Ruckert C."/>
        </authorList>
    </citation>
    <scope>NUCLEOTIDE SEQUENCE</scope>
    <source>
        <strain evidence="1">KCTC 12343</strain>
    </source>
</reference>
<evidence type="ECO:0000313" key="2">
    <source>
        <dbReference type="Proteomes" id="UP000628442"/>
    </source>
</evidence>